<feature type="compositionally biased region" description="Acidic residues" evidence="1">
    <location>
        <begin position="121"/>
        <end position="130"/>
    </location>
</feature>
<reference evidence="2" key="2">
    <citation type="submission" date="2023-05" db="EMBL/GenBank/DDBJ databases">
        <authorList>
            <consortium name="Lawrence Berkeley National Laboratory"/>
            <person name="Steindorff A."/>
            <person name="Hensen N."/>
            <person name="Bonometti L."/>
            <person name="Westerberg I."/>
            <person name="Brannstrom I.O."/>
            <person name="Guillou S."/>
            <person name="Cros-Aarteil S."/>
            <person name="Calhoun S."/>
            <person name="Haridas S."/>
            <person name="Kuo A."/>
            <person name="Mondo S."/>
            <person name="Pangilinan J."/>
            <person name="Riley R."/>
            <person name="Labutti K."/>
            <person name="Andreopoulos B."/>
            <person name="Lipzen A."/>
            <person name="Chen C."/>
            <person name="Yanf M."/>
            <person name="Daum C."/>
            <person name="Ng V."/>
            <person name="Clum A."/>
            <person name="Ohm R."/>
            <person name="Martin F."/>
            <person name="Silar P."/>
            <person name="Natvig D."/>
            <person name="Lalanne C."/>
            <person name="Gautier V."/>
            <person name="Ament-Velasquez S.L."/>
            <person name="Kruys A."/>
            <person name="Hutchinson M.I."/>
            <person name="Powell A.J."/>
            <person name="Barry K."/>
            <person name="Miller A.N."/>
            <person name="Grigoriev I.V."/>
            <person name="Debuchy R."/>
            <person name="Gladieux P."/>
            <person name="Thoren M.H."/>
            <person name="Johannesson H."/>
        </authorList>
    </citation>
    <scope>NUCLEOTIDE SEQUENCE</scope>
    <source>
        <strain evidence="2">CBS 123565</strain>
    </source>
</reference>
<feature type="region of interest" description="Disordered" evidence="1">
    <location>
        <begin position="226"/>
        <end position="265"/>
    </location>
</feature>
<feature type="compositionally biased region" description="Acidic residues" evidence="1">
    <location>
        <begin position="246"/>
        <end position="265"/>
    </location>
</feature>
<evidence type="ECO:0000256" key="1">
    <source>
        <dbReference type="SAM" id="MobiDB-lite"/>
    </source>
</evidence>
<feature type="region of interest" description="Disordered" evidence="1">
    <location>
        <begin position="116"/>
        <end position="135"/>
    </location>
</feature>
<evidence type="ECO:0000313" key="3">
    <source>
        <dbReference type="Proteomes" id="UP001304895"/>
    </source>
</evidence>
<accession>A0AAN6UFP8</accession>
<name>A0AAN6UFP8_9PEZI</name>
<sequence length="265" mass="28915">MGTRHLICVFWKGRWFLAQYGQFDGYPEVQGVRVFKFLSVAQNIANLKAGLEAHVYEPTQQDLDAISAECDAWDANRRAQAQGQVSFERNMTGLQQLYPSLSRETSAGILGIVARASQAREEEEDDDDAAEGGAGKGDRKIPVCLQLGFATDTLFCEWVYVIDLDREVLEVFGGGETSHAGHRFADVEPNTGEVPAFVCSYTFSELYLLKGGDEFLAKVQEALAKNRAAQDDGEEGKDGGPTVACEGEDGEGKDEGEDDVQVGSR</sequence>
<proteinExistence type="predicted"/>
<dbReference type="Proteomes" id="UP001304895">
    <property type="component" value="Unassembled WGS sequence"/>
</dbReference>
<evidence type="ECO:0000313" key="2">
    <source>
        <dbReference type="EMBL" id="KAK4131914.1"/>
    </source>
</evidence>
<dbReference type="AlphaFoldDB" id="A0AAN6UFP8"/>
<organism evidence="2 3">
    <name type="scientific">Trichocladium antarcticum</name>
    <dbReference type="NCBI Taxonomy" id="1450529"/>
    <lineage>
        <taxon>Eukaryota</taxon>
        <taxon>Fungi</taxon>
        <taxon>Dikarya</taxon>
        <taxon>Ascomycota</taxon>
        <taxon>Pezizomycotina</taxon>
        <taxon>Sordariomycetes</taxon>
        <taxon>Sordariomycetidae</taxon>
        <taxon>Sordariales</taxon>
        <taxon>Chaetomiaceae</taxon>
        <taxon>Trichocladium</taxon>
    </lineage>
</organism>
<gene>
    <name evidence="2" type="ORF">BT67DRAFT_138792</name>
</gene>
<dbReference type="EMBL" id="MU853421">
    <property type="protein sequence ID" value="KAK4131914.1"/>
    <property type="molecule type" value="Genomic_DNA"/>
</dbReference>
<keyword evidence="3" id="KW-1185">Reference proteome</keyword>
<comment type="caution">
    <text evidence="2">The sequence shown here is derived from an EMBL/GenBank/DDBJ whole genome shotgun (WGS) entry which is preliminary data.</text>
</comment>
<protein>
    <submittedName>
        <fullName evidence="2">Uncharacterized protein</fullName>
    </submittedName>
</protein>
<reference evidence="2" key="1">
    <citation type="journal article" date="2023" name="Mol. Phylogenet. Evol.">
        <title>Genome-scale phylogeny and comparative genomics of the fungal order Sordariales.</title>
        <authorList>
            <person name="Hensen N."/>
            <person name="Bonometti L."/>
            <person name="Westerberg I."/>
            <person name="Brannstrom I.O."/>
            <person name="Guillou S."/>
            <person name="Cros-Aarteil S."/>
            <person name="Calhoun S."/>
            <person name="Haridas S."/>
            <person name="Kuo A."/>
            <person name="Mondo S."/>
            <person name="Pangilinan J."/>
            <person name="Riley R."/>
            <person name="LaButti K."/>
            <person name="Andreopoulos B."/>
            <person name="Lipzen A."/>
            <person name="Chen C."/>
            <person name="Yan M."/>
            <person name="Daum C."/>
            <person name="Ng V."/>
            <person name="Clum A."/>
            <person name="Steindorff A."/>
            <person name="Ohm R.A."/>
            <person name="Martin F."/>
            <person name="Silar P."/>
            <person name="Natvig D.O."/>
            <person name="Lalanne C."/>
            <person name="Gautier V."/>
            <person name="Ament-Velasquez S.L."/>
            <person name="Kruys A."/>
            <person name="Hutchinson M.I."/>
            <person name="Powell A.J."/>
            <person name="Barry K."/>
            <person name="Miller A.N."/>
            <person name="Grigoriev I.V."/>
            <person name="Debuchy R."/>
            <person name="Gladieux P."/>
            <person name="Hiltunen Thoren M."/>
            <person name="Johannesson H."/>
        </authorList>
    </citation>
    <scope>NUCLEOTIDE SEQUENCE</scope>
    <source>
        <strain evidence="2">CBS 123565</strain>
    </source>
</reference>